<evidence type="ECO:0000256" key="10">
    <source>
        <dbReference type="ARBA" id="ARBA00060399"/>
    </source>
</evidence>
<dbReference type="GO" id="GO:0006487">
    <property type="term" value="P:protein N-linked glycosylation"/>
    <property type="evidence" value="ECO:0007669"/>
    <property type="project" value="TreeGrafter"/>
</dbReference>
<organism evidence="13 14">
    <name type="scientific">Ceratocystis fimbriata f. sp. platani</name>
    <dbReference type="NCBI Taxonomy" id="88771"/>
    <lineage>
        <taxon>Eukaryota</taxon>
        <taxon>Fungi</taxon>
        <taxon>Dikarya</taxon>
        <taxon>Ascomycota</taxon>
        <taxon>Pezizomycotina</taxon>
        <taxon>Sordariomycetes</taxon>
        <taxon>Hypocreomycetidae</taxon>
        <taxon>Microascales</taxon>
        <taxon>Ceratocystidaceae</taxon>
        <taxon>Ceratocystis</taxon>
    </lineage>
</organism>
<feature type="region of interest" description="Disordered" evidence="11">
    <location>
        <begin position="31"/>
        <end position="80"/>
    </location>
</feature>
<comment type="similarity">
    <text evidence="2">Belongs to the glycosyltransferase 32 family.</text>
</comment>
<dbReference type="InterPro" id="IPR039367">
    <property type="entry name" value="Och1-like"/>
</dbReference>
<gene>
    <name evidence="13" type="primary">och1</name>
    <name evidence="13" type="ORF">CFO_g3528</name>
</gene>
<dbReference type="InterPro" id="IPR029044">
    <property type="entry name" value="Nucleotide-diphossugar_trans"/>
</dbReference>
<dbReference type="AlphaFoldDB" id="A0A0F8AZW6"/>
<keyword evidence="3 13" id="KW-0328">Glycosyltransferase</keyword>
<evidence type="ECO:0000256" key="4">
    <source>
        <dbReference type="ARBA" id="ARBA00022679"/>
    </source>
</evidence>
<evidence type="ECO:0000256" key="9">
    <source>
        <dbReference type="ARBA" id="ARBA00023136"/>
    </source>
</evidence>
<dbReference type="EMBL" id="LBBL01000179">
    <property type="protein sequence ID" value="KKF94116.1"/>
    <property type="molecule type" value="Genomic_DNA"/>
</dbReference>
<evidence type="ECO:0000313" key="13">
    <source>
        <dbReference type="EMBL" id="KKF94116.1"/>
    </source>
</evidence>
<accession>A0A0F8AZW6</accession>
<keyword evidence="7" id="KW-1133">Transmembrane helix</keyword>
<keyword evidence="5" id="KW-0812">Transmembrane</keyword>
<keyword evidence="6" id="KW-0735">Signal-anchor</keyword>
<keyword evidence="4 13" id="KW-0808">Transferase</keyword>
<dbReference type="GO" id="GO:0000136">
    <property type="term" value="C:mannan polymerase complex"/>
    <property type="evidence" value="ECO:0007669"/>
    <property type="project" value="TreeGrafter"/>
</dbReference>
<keyword evidence="12" id="KW-0732">Signal</keyword>
<dbReference type="GO" id="GO:0033164">
    <property type="term" value="F:initiation-specific glycolipid 1,6-alpha-mannosyltransferase activity"/>
    <property type="evidence" value="ECO:0007669"/>
    <property type="project" value="UniProtKB-EC"/>
</dbReference>
<protein>
    <submittedName>
        <fullName evidence="13">Initiation-specific alpha-1 6-mannosyltransferase</fullName>
        <ecNumber evidence="13">2.4.1.232</ecNumber>
    </submittedName>
</protein>
<evidence type="ECO:0000313" key="14">
    <source>
        <dbReference type="Proteomes" id="UP000034841"/>
    </source>
</evidence>
<reference evidence="13 14" key="1">
    <citation type="submission" date="2015-04" db="EMBL/GenBank/DDBJ databases">
        <title>Genome sequence of Ceratocystis platani, a major pathogen of plane trees.</title>
        <authorList>
            <person name="Belbahri L."/>
        </authorList>
    </citation>
    <scope>NUCLEOTIDE SEQUENCE [LARGE SCALE GENOMIC DNA]</scope>
    <source>
        <strain evidence="13 14">CFO</strain>
    </source>
</reference>
<sequence length="404" mass="45195">MLSARRALTGALFIIILFFLLTQTEEGAAIKSSSNSPTSQLSSTSKAASSASTATNAKTNLGSKGKGSAGNSATDSQKPLMDTSKMTLREKLEYTYAYDIASKFPAYIWQTWKYTPADGEFEFREQEASWSLMHPGFIHEVITDAVAFPLIRLLYASTPEVIEAYKALPLPVLRADFFRYLILFARGGIYSDIDTRSLKSASEWVPKAMARDSFGLVIGIEADPDRPDWHQWYSRRIQFCQWTIKAKPGHPVLREIIARITEDALKRKASGQLAHFDDKKVIEFTGPAIWTDIIMEYLNSPRYFKTSPNMPDPNVNWKNFTGMQSPRRIGDVVVLPITGFSPGVDQMGSKGVDDPAAMVSHEFEGTWKPEEERNIGKELSTEEQEAKAKPKAKSTVAERRSKRS</sequence>
<evidence type="ECO:0000256" key="5">
    <source>
        <dbReference type="ARBA" id="ARBA00022692"/>
    </source>
</evidence>
<comment type="caution">
    <text evidence="13">The sequence shown here is derived from an EMBL/GenBank/DDBJ whole genome shotgun (WGS) entry which is preliminary data.</text>
</comment>
<dbReference type="FunFam" id="3.90.550.20:FF:000002">
    <property type="entry name" value="Initiation-specific alpha-1,6-mannosyltransferase"/>
    <property type="match status" value="1"/>
</dbReference>
<keyword evidence="9" id="KW-0472">Membrane</keyword>
<dbReference type="OrthoDB" id="411251at2759"/>
<feature type="chain" id="PRO_5002527578" evidence="12">
    <location>
        <begin position="25"/>
        <end position="404"/>
    </location>
</feature>
<name>A0A0F8AZW6_CERFI</name>
<dbReference type="Pfam" id="PF04488">
    <property type="entry name" value="Gly_transf_sug"/>
    <property type="match status" value="1"/>
</dbReference>
<feature type="compositionally biased region" description="Low complexity" evidence="11">
    <location>
        <begin position="32"/>
        <end position="63"/>
    </location>
</feature>
<dbReference type="InterPro" id="IPR007577">
    <property type="entry name" value="GlycoTrfase_DXD_sugar-bd_CS"/>
</dbReference>
<evidence type="ECO:0000256" key="3">
    <source>
        <dbReference type="ARBA" id="ARBA00022676"/>
    </source>
</evidence>
<feature type="compositionally biased region" description="Basic and acidic residues" evidence="11">
    <location>
        <begin position="361"/>
        <end position="388"/>
    </location>
</feature>
<dbReference type="Gene3D" id="3.90.550.20">
    <property type="match status" value="1"/>
</dbReference>
<evidence type="ECO:0000256" key="7">
    <source>
        <dbReference type="ARBA" id="ARBA00022989"/>
    </source>
</evidence>
<evidence type="ECO:0000256" key="1">
    <source>
        <dbReference type="ARBA" id="ARBA00004194"/>
    </source>
</evidence>
<evidence type="ECO:0000256" key="2">
    <source>
        <dbReference type="ARBA" id="ARBA00009003"/>
    </source>
</evidence>
<evidence type="ECO:0000256" key="11">
    <source>
        <dbReference type="SAM" id="MobiDB-lite"/>
    </source>
</evidence>
<dbReference type="PANTHER" id="PTHR31834:SF1">
    <property type="entry name" value="INITIATION-SPECIFIC ALPHA-1,6-MANNOSYLTRANSFERASE"/>
    <property type="match status" value="1"/>
</dbReference>
<dbReference type="SUPFAM" id="SSF53448">
    <property type="entry name" value="Nucleotide-diphospho-sugar transferases"/>
    <property type="match status" value="1"/>
</dbReference>
<proteinExistence type="inferred from homology"/>
<dbReference type="Proteomes" id="UP000034841">
    <property type="component" value="Unassembled WGS sequence"/>
</dbReference>
<evidence type="ECO:0000256" key="6">
    <source>
        <dbReference type="ARBA" id="ARBA00022968"/>
    </source>
</evidence>
<feature type="region of interest" description="Disordered" evidence="11">
    <location>
        <begin position="361"/>
        <end position="404"/>
    </location>
</feature>
<comment type="subcellular location">
    <subcellularLocation>
        <location evidence="10">Endomembrane system</location>
        <topology evidence="10">Single-pass type II membrane protein</topology>
    </subcellularLocation>
    <subcellularLocation>
        <location evidence="1">Golgi apparatus membrane</location>
        <topology evidence="1">Single-pass membrane protein</topology>
    </subcellularLocation>
</comment>
<feature type="signal peptide" evidence="12">
    <location>
        <begin position="1"/>
        <end position="24"/>
    </location>
</feature>
<evidence type="ECO:0000256" key="12">
    <source>
        <dbReference type="SAM" id="SignalP"/>
    </source>
</evidence>
<keyword evidence="8" id="KW-0333">Golgi apparatus</keyword>
<dbReference type="PANTHER" id="PTHR31834">
    <property type="entry name" value="INITIATION-SPECIFIC ALPHA-1,6-MANNOSYLTRANSFERASE"/>
    <property type="match status" value="1"/>
</dbReference>
<keyword evidence="14" id="KW-1185">Reference proteome</keyword>
<evidence type="ECO:0000256" key="8">
    <source>
        <dbReference type="ARBA" id="ARBA00023034"/>
    </source>
</evidence>
<dbReference type="EC" id="2.4.1.232" evidence="13"/>